<feature type="compositionally biased region" description="Basic residues" evidence="1">
    <location>
        <begin position="99"/>
        <end position="110"/>
    </location>
</feature>
<dbReference type="AlphaFoldDB" id="A0A9Q3KZN9"/>
<dbReference type="EMBL" id="AVOT02131262">
    <property type="protein sequence ID" value="MBW0588632.1"/>
    <property type="molecule type" value="Genomic_DNA"/>
</dbReference>
<keyword evidence="3" id="KW-1185">Reference proteome</keyword>
<evidence type="ECO:0000313" key="3">
    <source>
        <dbReference type="Proteomes" id="UP000765509"/>
    </source>
</evidence>
<evidence type="ECO:0000313" key="2">
    <source>
        <dbReference type="EMBL" id="MBW0588632.1"/>
    </source>
</evidence>
<name>A0A9Q3KZN9_9BASI</name>
<gene>
    <name evidence="2" type="ORF">O181_128347</name>
</gene>
<evidence type="ECO:0000256" key="1">
    <source>
        <dbReference type="SAM" id="MobiDB-lite"/>
    </source>
</evidence>
<sequence>MEHGQQEVQPSFKLERAWSRLSESMSQRDTFQRSLVITKVWNPNRKFKLQEEREARIRENQATIQAIEEQLNQTENTLIPSGSQGVSQAEPPVASQHSGTRRSVTKSHHS</sequence>
<feature type="compositionally biased region" description="Polar residues" evidence="1">
    <location>
        <begin position="71"/>
        <end position="87"/>
    </location>
</feature>
<feature type="region of interest" description="Disordered" evidence="1">
    <location>
        <begin position="71"/>
        <end position="110"/>
    </location>
</feature>
<reference evidence="2" key="1">
    <citation type="submission" date="2021-03" db="EMBL/GenBank/DDBJ databases">
        <title>Draft genome sequence of rust myrtle Austropuccinia psidii MF-1, a brazilian biotype.</title>
        <authorList>
            <person name="Quecine M.C."/>
            <person name="Pachon D.M.R."/>
            <person name="Bonatelli M.L."/>
            <person name="Correr F.H."/>
            <person name="Franceschini L.M."/>
            <person name="Leite T.F."/>
            <person name="Margarido G.R.A."/>
            <person name="Almeida C.A."/>
            <person name="Ferrarezi J.A."/>
            <person name="Labate C.A."/>
        </authorList>
    </citation>
    <scope>NUCLEOTIDE SEQUENCE</scope>
    <source>
        <strain evidence="2">MF-1</strain>
    </source>
</reference>
<accession>A0A9Q3KZN9</accession>
<dbReference type="Proteomes" id="UP000765509">
    <property type="component" value="Unassembled WGS sequence"/>
</dbReference>
<proteinExistence type="predicted"/>
<organism evidence="2 3">
    <name type="scientific">Austropuccinia psidii MF-1</name>
    <dbReference type="NCBI Taxonomy" id="1389203"/>
    <lineage>
        <taxon>Eukaryota</taxon>
        <taxon>Fungi</taxon>
        <taxon>Dikarya</taxon>
        <taxon>Basidiomycota</taxon>
        <taxon>Pucciniomycotina</taxon>
        <taxon>Pucciniomycetes</taxon>
        <taxon>Pucciniales</taxon>
        <taxon>Sphaerophragmiaceae</taxon>
        <taxon>Austropuccinia</taxon>
    </lineage>
</organism>
<protein>
    <submittedName>
        <fullName evidence="2">Uncharacterized protein</fullName>
    </submittedName>
</protein>
<comment type="caution">
    <text evidence="2">The sequence shown here is derived from an EMBL/GenBank/DDBJ whole genome shotgun (WGS) entry which is preliminary data.</text>
</comment>